<dbReference type="Proteomes" id="UP001320544">
    <property type="component" value="Chromosome"/>
</dbReference>
<name>A0ABN6MIM2_9ACTN</name>
<dbReference type="InterPro" id="IPR012349">
    <property type="entry name" value="Split_barrel_FMN-bd"/>
</dbReference>
<organism evidence="1 2">
    <name type="scientific">Raoultibacter timonensis</name>
    <dbReference type="NCBI Taxonomy" id="1907662"/>
    <lineage>
        <taxon>Bacteria</taxon>
        <taxon>Bacillati</taxon>
        <taxon>Actinomycetota</taxon>
        <taxon>Coriobacteriia</taxon>
        <taxon>Eggerthellales</taxon>
        <taxon>Eggerthellaceae</taxon>
        <taxon>Raoultibacter</taxon>
    </lineage>
</organism>
<dbReference type="RefSeq" id="WP_244387324.1">
    <property type="nucleotide sequence ID" value="NZ_AP025564.1"/>
</dbReference>
<dbReference type="SUPFAM" id="SSF50475">
    <property type="entry name" value="FMN-binding split barrel"/>
    <property type="match status" value="1"/>
</dbReference>
<reference evidence="1 2" key="1">
    <citation type="submission" date="2022-01" db="EMBL/GenBank/DDBJ databases">
        <title>Novel bile acid biosynthetic pathways are enriched in the microbiome of centenarians.</title>
        <authorList>
            <person name="Sato Y."/>
            <person name="Atarashi K."/>
            <person name="Plichta R.D."/>
            <person name="Arai Y."/>
            <person name="Sasajima S."/>
            <person name="Kearney M.S."/>
            <person name="Suda W."/>
            <person name="Takeshita K."/>
            <person name="Sasaki T."/>
            <person name="Okamoto S."/>
            <person name="Skelly N.A."/>
            <person name="Okamura Y."/>
            <person name="Vlamakis H."/>
            <person name="Li Y."/>
            <person name="Tanoue T."/>
            <person name="Takei H."/>
            <person name="Nittono H."/>
            <person name="Narushima S."/>
            <person name="Irie J."/>
            <person name="Itoh H."/>
            <person name="Moriya K."/>
            <person name="Sugiura Y."/>
            <person name="Suematsu M."/>
            <person name="Moritoki N."/>
            <person name="Shibata S."/>
            <person name="Littman R.D."/>
            <person name="Fischbach A.M."/>
            <person name="Uwamino Y."/>
            <person name="Inoue T."/>
            <person name="Honda A."/>
            <person name="Hattori M."/>
            <person name="Murai T."/>
            <person name="Xavier J.R."/>
            <person name="Hirose N."/>
            <person name="Honda K."/>
        </authorList>
    </citation>
    <scope>NUCLEOTIDE SEQUENCE [LARGE SCALE GENOMIC DNA]</scope>
    <source>
        <strain evidence="1 2">CE91-St30</strain>
    </source>
</reference>
<proteinExistence type="predicted"/>
<keyword evidence="2" id="KW-1185">Reference proteome</keyword>
<dbReference type="PANTHER" id="PTHR34071">
    <property type="entry name" value="5-NITROIMIDAZOLE ANTIBIOTICS RESISTANCE PROTEIN, NIMA-FAMILY-RELATED PROTEIN-RELATED"/>
    <property type="match status" value="1"/>
</dbReference>
<dbReference type="PANTHER" id="PTHR34071:SF2">
    <property type="entry name" value="FLAVIN-NUCLEOTIDE-BINDING PROTEIN"/>
    <property type="match status" value="1"/>
</dbReference>
<accession>A0ABN6MIM2</accession>
<evidence type="ECO:0000313" key="1">
    <source>
        <dbReference type="EMBL" id="BDE97866.1"/>
    </source>
</evidence>
<dbReference type="EMBL" id="AP025564">
    <property type="protein sequence ID" value="BDE97866.1"/>
    <property type="molecule type" value="Genomic_DNA"/>
</dbReference>
<dbReference type="InterPro" id="IPR024747">
    <property type="entry name" value="Pyridox_Oxase-rel"/>
</dbReference>
<sequence length="181" mass="20364">MFREIRRSRQALPAEEGREILKRNTAGVLSLHDELYPYGVPISYAYEEPSREPGVLYGTVYFHCAIAGHKLEAIGRNDRVSFCVIDQDRIVPEKFTTEFRSVIAFGIARVVSDDDEKRHGLKLLAEKYSPGLEEAADAEIEGEWKHTCVVAIDLDYFSTKEAIELVRARGAELAADEDSEA</sequence>
<evidence type="ECO:0000313" key="2">
    <source>
        <dbReference type="Proteomes" id="UP001320544"/>
    </source>
</evidence>
<dbReference type="Gene3D" id="2.30.110.10">
    <property type="entry name" value="Electron Transport, Fmn-binding Protein, Chain A"/>
    <property type="match status" value="1"/>
</dbReference>
<protein>
    <submittedName>
        <fullName evidence="1">Nitroimidazole resistance protein</fullName>
    </submittedName>
</protein>
<gene>
    <name evidence="1" type="ORF">CE91St30_31990</name>
</gene>
<dbReference type="Pfam" id="PF12900">
    <property type="entry name" value="Pyridox_ox_2"/>
    <property type="match status" value="1"/>
</dbReference>